<dbReference type="OrthoDB" id="416553at2759"/>
<gene>
    <name evidence="6" type="ORF">BJ684DRAFT_10455</name>
</gene>
<dbReference type="AlphaFoldDB" id="A0A4P9Y3A0"/>
<comment type="similarity">
    <text evidence="3">Belongs to the TRAFAC class TrmE-Era-EngA-EngB-Septin-like GTPase superfamily. Septin GTPase family.</text>
</comment>
<reference evidence="7" key="1">
    <citation type="journal article" date="2018" name="Nat. Microbiol.">
        <title>Leveraging single-cell genomics to expand the fungal tree of life.</title>
        <authorList>
            <person name="Ahrendt S.R."/>
            <person name="Quandt C.A."/>
            <person name="Ciobanu D."/>
            <person name="Clum A."/>
            <person name="Salamov A."/>
            <person name="Andreopoulos B."/>
            <person name="Cheng J.F."/>
            <person name="Woyke T."/>
            <person name="Pelin A."/>
            <person name="Henrissat B."/>
            <person name="Reynolds N.K."/>
            <person name="Benny G.L."/>
            <person name="Smith M.E."/>
            <person name="James T.Y."/>
            <person name="Grigoriev I.V."/>
        </authorList>
    </citation>
    <scope>NUCLEOTIDE SEQUENCE [LARGE SCALE GENOMIC DNA]</scope>
</reference>
<protein>
    <submittedName>
        <fullName evidence="6">Septin-domain-containing protein</fullName>
    </submittedName>
</protein>
<accession>A0A4P9Y3A0</accession>
<keyword evidence="1 3" id="KW-0547">Nucleotide-binding</keyword>
<evidence type="ECO:0000256" key="2">
    <source>
        <dbReference type="ARBA" id="ARBA00023134"/>
    </source>
</evidence>
<evidence type="ECO:0000313" key="7">
    <source>
        <dbReference type="Proteomes" id="UP000267251"/>
    </source>
</evidence>
<feature type="coiled-coil region" evidence="4">
    <location>
        <begin position="223"/>
        <end position="297"/>
    </location>
</feature>
<evidence type="ECO:0000313" key="6">
    <source>
        <dbReference type="EMBL" id="RKP13164.1"/>
    </source>
</evidence>
<dbReference type="PROSITE" id="PS51719">
    <property type="entry name" value="G_SEPTIN"/>
    <property type="match status" value="1"/>
</dbReference>
<feature type="non-terminal residue" evidence="6">
    <location>
        <position position="1"/>
    </location>
</feature>
<keyword evidence="4" id="KW-0175">Coiled coil</keyword>
<dbReference type="Gene3D" id="3.40.50.300">
    <property type="entry name" value="P-loop containing nucleotide triphosphate hydrolases"/>
    <property type="match status" value="1"/>
</dbReference>
<keyword evidence="2 3" id="KW-0342">GTP-binding</keyword>
<evidence type="ECO:0000256" key="1">
    <source>
        <dbReference type="ARBA" id="ARBA00022741"/>
    </source>
</evidence>
<dbReference type="SUPFAM" id="SSF52540">
    <property type="entry name" value="P-loop containing nucleoside triphosphate hydrolases"/>
    <property type="match status" value="1"/>
</dbReference>
<dbReference type="GO" id="GO:0005938">
    <property type="term" value="C:cell cortex"/>
    <property type="evidence" value="ECO:0007669"/>
    <property type="project" value="UniProtKB-ARBA"/>
</dbReference>
<evidence type="ECO:0000259" key="5">
    <source>
        <dbReference type="PROSITE" id="PS51719"/>
    </source>
</evidence>
<dbReference type="InterPro" id="IPR030379">
    <property type="entry name" value="G_SEPTIN_dom"/>
</dbReference>
<dbReference type="InterPro" id="IPR016491">
    <property type="entry name" value="Septin"/>
</dbReference>
<dbReference type="PANTHER" id="PTHR18884">
    <property type="entry name" value="SEPTIN"/>
    <property type="match status" value="1"/>
</dbReference>
<organism evidence="6 7">
    <name type="scientific">Piptocephalis cylindrospora</name>
    <dbReference type="NCBI Taxonomy" id="1907219"/>
    <lineage>
        <taxon>Eukaryota</taxon>
        <taxon>Fungi</taxon>
        <taxon>Fungi incertae sedis</taxon>
        <taxon>Zoopagomycota</taxon>
        <taxon>Zoopagomycotina</taxon>
        <taxon>Zoopagomycetes</taxon>
        <taxon>Zoopagales</taxon>
        <taxon>Piptocephalidaceae</taxon>
        <taxon>Piptocephalis</taxon>
    </lineage>
</organism>
<dbReference type="Pfam" id="PF00735">
    <property type="entry name" value="Septin"/>
    <property type="match status" value="1"/>
</dbReference>
<dbReference type="Proteomes" id="UP000267251">
    <property type="component" value="Unassembled WGS sequence"/>
</dbReference>
<proteinExistence type="inferred from homology"/>
<dbReference type="EMBL" id="KZ988092">
    <property type="protein sequence ID" value="RKP13164.1"/>
    <property type="molecule type" value="Genomic_DNA"/>
</dbReference>
<dbReference type="GO" id="GO:0005525">
    <property type="term" value="F:GTP binding"/>
    <property type="evidence" value="ECO:0007669"/>
    <property type="project" value="UniProtKB-KW"/>
</dbReference>
<evidence type="ECO:0000256" key="3">
    <source>
        <dbReference type="RuleBase" id="RU004560"/>
    </source>
</evidence>
<keyword evidence="7" id="KW-1185">Reference proteome</keyword>
<dbReference type="PIRSF" id="PIRSF006698">
    <property type="entry name" value="Septin"/>
    <property type="match status" value="1"/>
</dbReference>
<feature type="domain" description="Septin-type G" evidence="5">
    <location>
        <begin position="1"/>
        <end position="208"/>
    </location>
</feature>
<dbReference type="InterPro" id="IPR027417">
    <property type="entry name" value="P-loop_NTPase"/>
</dbReference>
<dbReference type="GO" id="GO:0032156">
    <property type="term" value="C:septin cytoskeleton"/>
    <property type="evidence" value="ECO:0007669"/>
    <property type="project" value="UniProtKB-ARBA"/>
</dbReference>
<name>A0A4P9Y3A0_9FUNG</name>
<sequence length="301" mass="35301">QLTVIDTPGFGDQLNREENLQPIVQYIDAQFDAYLQAERSSEYRKAIPDTRVHTLLYFIPPTGHSLKELDILSLRTLAGKVNVIPVIAKADTLTPEEKVGFKQSILRDLQYHQVPFYPSGISDERGQYADLEPYFPFTVIGSDRIVQVEGGRMTRGRTYRWGVVTVDNEEHCDFIHLRRMIMDTCLADLLETTHTFHYAAYRAQQLRSNGRRESILACDEAYETRVEATKQSLKEEMTRKEEEIRLMFVNRVREKEVLLREREETLVGKREQWMRELEEERRQLEMEEREVDALLGNRNML</sequence>
<evidence type="ECO:0000256" key="4">
    <source>
        <dbReference type="SAM" id="Coils"/>
    </source>
</evidence>